<dbReference type="InterPro" id="IPR050129">
    <property type="entry name" value="Zn_alcohol_dh"/>
</dbReference>
<accession>A0ABN0NZC6</accession>
<keyword evidence="3" id="KW-0560">Oxidoreductase</keyword>
<dbReference type="InterPro" id="IPR011032">
    <property type="entry name" value="GroES-like_sf"/>
</dbReference>
<evidence type="ECO:0000256" key="2">
    <source>
        <dbReference type="ARBA" id="ARBA00022833"/>
    </source>
</evidence>
<dbReference type="Pfam" id="PF08240">
    <property type="entry name" value="ADH_N"/>
    <property type="match status" value="1"/>
</dbReference>
<dbReference type="SUPFAM" id="SSF51735">
    <property type="entry name" value="NAD(P)-binding Rossmann-fold domains"/>
    <property type="match status" value="1"/>
</dbReference>
<feature type="domain" description="Alcohol dehydrogenase-like N-terminal" evidence="6">
    <location>
        <begin position="28"/>
        <end position="137"/>
    </location>
</feature>
<dbReference type="InterPro" id="IPR013149">
    <property type="entry name" value="ADH-like_C"/>
</dbReference>
<name>A0ABN0NZC6_TRELE</name>
<dbReference type="EMBL" id="AWVH01000026">
    <property type="protein sequence ID" value="ERJ93410.1"/>
    <property type="molecule type" value="Genomic_DNA"/>
</dbReference>
<gene>
    <name evidence="7" type="ORF">HMPREF9193_01086</name>
</gene>
<dbReference type="Gene3D" id="3.90.180.10">
    <property type="entry name" value="Medium-chain alcohol dehydrogenases, catalytic domain"/>
    <property type="match status" value="1"/>
</dbReference>
<dbReference type="InterPro" id="IPR036291">
    <property type="entry name" value="NAD(P)-bd_dom_sf"/>
</dbReference>
<keyword evidence="8" id="KW-1185">Reference proteome</keyword>
<evidence type="ECO:0000256" key="3">
    <source>
        <dbReference type="ARBA" id="ARBA00023002"/>
    </source>
</evidence>
<dbReference type="PANTHER" id="PTHR43401">
    <property type="entry name" value="L-THREONINE 3-DEHYDROGENASE"/>
    <property type="match status" value="1"/>
</dbReference>
<protein>
    <submittedName>
        <fullName evidence="7">Chlorophyll synthesis pathway protein BchC</fullName>
    </submittedName>
</protein>
<comment type="cofactor">
    <cofactor evidence="4">
        <name>Zn(2+)</name>
        <dbReference type="ChEBI" id="CHEBI:29105"/>
    </cofactor>
</comment>
<dbReference type="SUPFAM" id="SSF50129">
    <property type="entry name" value="GroES-like"/>
    <property type="match status" value="1"/>
</dbReference>
<keyword evidence="1 4" id="KW-0479">Metal-binding</keyword>
<evidence type="ECO:0000259" key="6">
    <source>
        <dbReference type="Pfam" id="PF08240"/>
    </source>
</evidence>
<dbReference type="InterPro" id="IPR013154">
    <property type="entry name" value="ADH-like_N"/>
</dbReference>
<evidence type="ECO:0000256" key="4">
    <source>
        <dbReference type="RuleBase" id="RU361277"/>
    </source>
</evidence>
<evidence type="ECO:0000313" key="7">
    <source>
        <dbReference type="EMBL" id="ERJ93410.1"/>
    </source>
</evidence>
<comment type="similarity">
    <text evidence="4">Belongs to the zinc-containing alcohol dehydrogenase family.</text>
</comment>
<proteinExistence type="inferred from homology"/>
<dbReference type="Proteomes" id="UP000016649">
    <property type="component" value="Unassembled WGS sequence"/>
</dbReference>
<reference evidence="7 8" key="1">
    <citation type="submission" date="2013-08" db="EMBL/GenBank/DDBJ databases">
        <authorList>
            <person name="Weinstock G."/>
            <person name="Sodergren E."/>
            <person name="Wylie T."/>
            <person name="Fulton L."/>
            <person name="Fulton R."/>
            <person name="Fronick C."/>
            <person name="O'Laughlin M."/>
            <person name="Godfrey J."/>
            <person name="Miner T."/>
            <person name="Herter B."/>
            <person name="Appelbaum E."/>
            <person name="Cordes M."/>
            <person name="Lek S."/>
            <person name="Wollam A."/>
            <person name="Pepin K.H."/>
            <person name="Palsikar V.B."/>
            <person name="Mitreva M."/>
            <person name="Wilson R.K."/>
        </authorList>
    </citation>
    <scope>NUCLEOTIDE SEQUENCE [LARGE SCALE GENOMIC DNA]</scope>
    <source>
        <strain evidence="7 8">ATCC 700332</strain>
    </source>
</reference>
<dbReference type="PANTHER" id="PTHR43401:SF2">
    <property type="entry name" value="L-THREONINE 3-DEHYDROGENASE"/>
    <property type="match status" value="1"/>
</dbReference>
<comment type="caution">
    <text evidence="7">The sequence shown here is derived from an EMBL/GenBank/DDBJ whole genome shotgun (WGS) entry which is preliminary data.</text>
</comment>
<sequence length="348" mass="38551">MKDTMIQQVMEKPHCITFREIPIPAVQDNQVLVKIKRIGVCGSDIHVFHGEHPYVSYPLTQGHEVSGQIVQLGQNVSDFRVGQKVTIEPQIYCGCCYPCTHGKYNLCESLKVIGFQAPGTASEYFAVDASKVTVLPDTLTYEEGAMIEPLSVAVHACKQAGDITGKSIAVLGAGPIGILVMQALKAFGAGNVLITDISDYRLNLARQCGADFICNTKSQDFAEHMEKCFGKDKADIIYDCAGNDITMNQAIQNARKGSMIVLVAVYVGQAHVDLAKLNDSELDLNTSMMYRHEDYIDAIKITEQKKVKLKPLMSKHFTFKEYQKAYEYIDANREATMKVFIDVDSDKT</sequence>
<keyword evidence="2 4" id="KW-0862">Zinc</keyword>
<dbReference type="InterPro" id="IPR002328">
    <property type="entry name" value="ADH_Zn_CS"/>
</dbReference>
<evidence type="ECO:0000256" key="1">
    <source>
        <dbReference type="ARBA" id="ARBA00022723"/>
    </source>
</evidence>
<organism evidence="7 8">
    <name type="scientific">Treponema lecithinolyticum ATCC 700332</name>
    <dbReference type="NCBI Taxonomy" id="1321815"/>
    <lineage>
        <taxon>Bacteria</taxon>
        <taxon>Pseudomonadati</taxon>
        <taxon>Spirochaetota</taxon>
        <taxon>Spirochaetia</taxon>
        <taxon>Spirochaetales</taxon>
        <taxon>Treponemataceae</taxon>
        <taxon>Treponema</taxon>
    </lineage>
</organism>
<dbReference type="Pfam" id="PF00107">
    <property type="entry name" value="ADH_zinc_N"/>
    <property type="match status" value="1"/>
</dbReference>
<evidence type="ECO:0000313" key="8">
    <source>
        <dbReference type="Proteomes" id="UP000016649"/>
    </source>
</evidence>
<dbReference type="PROSITE" id="PS00059">
    <property type="entry name" value="ADH_ZINC"/>
    <property type="match status" value="1"/>
</dbReference>
<feature type="domain" description="Alcohol dehydrogenase-like C-terminal" evidence="5">
    <location>
        <begin position="175"/>
        <end position="301"/>
    </location>
</feature>
<dbReference type="Gene3D" id="3.40.50.720">
    <property type="entry name" value="NAD(P)-binding Rossmann-like Domain"/>
    <property type="match status" value="1"/>
</dbReference>
<evidence type="ECO:0000259" key="5">
    <source>
        <dbReference type="Pfam" id="PF00107"/>
    </source>
</evidence>